<dbReference type="AlphaFoldDB" id="A0A0D0DAT0"/>
<dbReference type="Proteomes" id="UP000054538">
    <property type="component" value="Unassembled WGS sequence"/>
</dbReference>
<dbReference type="PANTHER" id="PTHR24173">
    <property type="entry name" value="ANKYRIN REPEAT CONTAINING"/>
    <property type="match status" value="1"/>
</dbReference>
<dbReference type="InterPro" id="IPR036770">
    <property type="entry name" value="Ankyrin_rpt-contain_sf"/>
</dbReference>
<dbReference type="PANTHER" id="PTHR24173:SF74">
    <property type="entry name" value="ANKYRIN REPEAT DOMAIN-CONTAINING PROTEIN 16"/>
    <property type="match status" value="1"/>
</dbReference>
<evidence type="ECO:0000256" key="3">
    <source>
        <dbReference type="PROSITE-ProRule" id="PRU00023"/>
    </source>
</evidence>
<dbReference type="Gene3D" id="1.25.40.20">
    <property type="entry name" value="Ankyrin repeat-containing domain"/>
    <property type="match status" value="1"/>
</dbReference>
<dbReference type="HOGENOM" id="CLU_000134_45_5_1"/>
<dbReference type="SUPFAM" id="SSF48403">
    <property type="entry name" value="Ankyrin repeat"/>
    <property type="match status" value="1"/>
</dbReference>
<dbReference type="PRINTS" id="PR01415">
    <property type="entry name" value="ANKYRIN"/>
</dbReference>
<evidence type="ECO:0008006" key="6">
    <source>
        <dbReference type="Google" id="ProtNLM"/>
    </source>
</evidence>
<organism evidence="4 5">
    <name type="scientific">Paxillus rubicundulus Ve08.2h10</name>
    <dbReference type="NCBI Taxonomy" id="930991"/>
    <lineage>
        <taxon>Eukaryota</taxon>
        <taxon>Fungi</taxon>
        <taxon>Dikarya</taxon>
        <taxon>Basidiomycota</taxon>
        <taxon>Agaricomycotina</taxon>
        <taxon>Agaricomycetes</taxon>
        <taxon>Agaricomycetidae</taxon>
        <taxon>Boletales</taxon>
        <taxon>Paxilineae</taxon>
        <taxon>Paxillaceae</taxon>
        <taxon>Paxillus</taxon>
    </lineage>
</organism>
<reference evidence="5" key="2">
    <citation type="submission" date="2015-01" db="EMBL/GenBank/DDBJ databases">
        <title>Evolutionary Origins and Diversification of the Mycorrhizal Mutualists.</title>
        <authorList>
            <consortium name="DOE Joint Genome Institute"/>
            <consortium name="Mycorrhizal Genomics Consortium"/>
            <person name="Kohler A."/>
            <person name="Kuo A."/>
            <person name="Nagy L.G."/>
            <person name="Floudas D."/>
            <person name="Copeland A."/>
            <person name="Barry K.W."/>
            <person name="Cichocki N."/>
            <person name="Veneault-Fourrey C."/>
            <person name="LaButti K."/>
            <person name="Lindquist E.A."/>
            <person name="Lipzen A."/>
            <person name="Lundell T."/>
            <person name="Morin E."/>
            <person name="Murat C."/>
            <person name="Riley R."/>
            <person name="Ohm R."/>
            <person name="Sun H."/>
            <person name="Tunlid A."/>
            <person name="Henrissat B."/>
            <person name="Grigoriev I.V."/>
            <person name="Hibbett D.S."/>
            <person name="Martin F."/>
        </authorList>
    </citation>
    <scope>NUCLEOTIDE SEQUENCE [LARGE SCALE GENOMIC DNA]</scope>
    <source>
        <strain evidence="5">Ve08.2h10</strain>
    </source>
</reference>
<feature type="non-terminal residue" evidence="4">
    <location>
        <position position="101"/>
    </location>
</feature>
<evidence type="ECO:0000256" key="2">
    <source>
        <dbReference type="ARBA" id="ARBA00023043"/>
    </source>
</evidence>
<gene>
    <name evidence="4" type="ORF">PAXRUDRAFT_101148</name>
</gene>
<keyword evidence="2 3" id="KW-0040">ANK repeat</keyword>
<accession>A0A0D0DAT0</accession>
<dbReference type="InParanoid" id="A0A0D0DAT0"/>
<dbReference type="Pfam" id="PF12796">
    <property type="entry name" value="Ank_2"/>
    <property type="match status" value="1"/>
</dbReference>
<feature type="repeat" description="ANK" evidence="3">
    <location>
        <begin position="1"/>
        <end position="33"/>
    </location>
</feature>
<dbReference type="EMBL" id="KN825121">
    <property type="protein sequence ID" value="KIK94237.1"/>
    <property type="molecule type" value="Genomic_DNA"/>
</dbReference>
<dbReference type="PROSITE" id="PS50297">
    <property type="entry name" value="ANK_REP_REGION"/>
    <property type="match status" value="2"/>
</dbReference>
<dbReference type="InterPro" id="IPR002110">
    <property type="entry name" value="Ankyrin_rpt"/>
</dbReference>
<keyword evidence="1" id="KW-0677">Repeat</keyword>
<dbReference type="PROSITE" id="PS50088">
    <property type="entry name" value="ANK_REPEAT"/>
    <property type="match status" value="2"/>
</dbReference>
<reference evidence="4 5" key="1">
    <citation type="submission" date="2014-04" db="EMBL/GenBank/DDBJ databases">
        <authorList>
            <consortium name="DOE Joint Genome Institute"/>
            <person name="Kuo A."/>
            <person name="Kohler A."/>
            <person name="Jargeat P."/>
            <person name="Nagy L.G."/>
            <person name="Floudas D."/>
            <person name="Copeland A."/>
            <person name="Barry K.W."/>
            <person name="Cichocki N."/>
            <person name="Veneault-Fourrey C."/>
            <person name="LaButti K."/>
            <person name="Lindquist E.A."/>
            <person name="Lipzen A."/>
            <person name="Lundell T."/>
            <person name="Morin E."/>
            <person name="Murat C."/>
            <person name="Sun H."/>
            <person name="Tunlid A."/>
            <person name="Henrissat B."/>
            <person name="Grigoriev I.V."/>
            <person name="Hibbett D.S."/>
            <person name="Martin F."/>
            <person name="Nordberg H.P."/>
            <person name="Cantor M.N."/>
            <person name="Hua S.X."/>
        </authorList>
    </citation>
    <scope>NUCLEOTIDE SEQUENCE [LARGE SCALE GENOMIC DNA]</scope>
    <source>
        <strain evidence="4 5">Ve08.2h10</strain>
    </source>
</reference>
<keyword evidence="5" id="KW-1185">Reference proteome</keyword>
<feature type="repeat" description="ANK" evidence="3">
    <location>
        <begin position="36"/>
        <end position="68"/>
    </location>
</feature>
<dbReference type="OrthoDB" id="194358at2759"/>
<evidence type="ECO:0000313" key="4">
    <source>
        <dbReference type="EMBL" id="KIK94237.1"/>
    </source>
</evidence>
<evidence type="ECO:0000256" key="1">
    <source>
        <dbReference type="ARBA" id="ARBA00022737"/>
    </source>
</evidence>
<feature type="non-terminal residue" evidence="4">
    <location>
        <position position="1"/>
    </location>
</feature>
<evidence type="ECO:0000313" key="5">
    <source>
        <dbReference type="Proteomes" id="UP000054538"/>
    </source>
</evidence>
<dbReference type="STRING" id="930991.A0A0D0DAT0"/>
<sequence>DPATALHLACYYGHTTIVELLLRKDVNLQVAAQSKFLNTALHFASSQGHLDVVKLLINKGAHPRVQNKDLHTPLDLARTNGHDSIVAVLSIAPSVLVSADS</sequence>
<dbReference type="SMART" id="SM00248">
    <property type="entry name" value="ANK"/>
    <property type="match status" value="3"/>
</dbReference>
<name>A0A0D0DAT0_9AGAM</name>
<protein>
    <recommendedName>
        <fullName evidence="6">Ankyrin</fullName>
    </recommendedName>
</protein>
<proteinExistence type="predicted"/>